<dbReference type="InterPro" id="IPR013830">
    <property type="entry name" value="SGNH_hydro"/>
</dbReference>
<dbReference type="InterPro" id="IPR036514">
    <property type="entry name" value="SGNH_hydro_sf"/>
</dbReference>
<gene>
    <name evidence="2" type="ORF">UFOPK3684_00551</name>
</gene>
<accession>A0A6J7HZC4</accession>
<dbReference type="PANTHER" id="PTHR30383:SF5">
    <property type="entry name" value="SGNH HYDROLASE-TYPE ESTERASE DOMAIN-CONTAINING PROTEIN"/>
    <property type="match status" value="1"/>
</dbReference>
<dbReference type="EMBL" id="CAFBMZ010000028">
    <property type="protein sequence ID" value="CAB4923807.1"/>
    <property type="molecule type" value="Genomic_DNA"/>
</dbReference>
<dbReference type="InterPro" id="IPR051532">
    <property type="entry name" value="Ester_Hydrolysis_Enzymes"/>
</dbReference>
<dbReference type="SUPFAM" id="SSF52266">
    <property type="entry name" value="SGNH hydrolase"/>
    <property type="match status" value="1"/>
</dbReference>
<proteinExistence type="predicted"/>
<feature type="domain" description="SGNH hydrolase-type esterase" evidence="1">
    <location>
        <begin position="7"/>
        <end position="184"/>
    </location>
</feature>
<dbReference type="PANTHER" id="PTHR30383">
    <property type="entry name" value="THIOESTERASE 1/PROTEASE 1/LYSOPHOSPHOLIPASE L1"/>
    <property type="match status" value="1"/>
</dbReference>
<sequence length="197" mass="22436">MSSINLFIGDSVTDCGREIEPPYGDGYVREIARSGLLGGQIINVGTSGHRLIDLENRWQADVLDHKPELVSIAIGINDTWRRYDDNDETTAQDFRDRYHRLLTQTKSVLNPQFVLCEPFLLAVQEEMHTWREDLNPKIQIVHEMAKEFSAILVPFDQHFNTLATKMPMSELAEDGIHPTVFGHQEMAKLWLSSITSA</sequence>
<evidence type="ECO:0000313" key="2">
    <source>
        <dbReference type="EMBL" id="CAB4923807.1"/>
    </source>
</evidence>
<dbReference type="Pfam" id="PF13472">
    <property type="entry name" value="Lipase_GDSL_2"/>
    <property type="match status" value="1"/>
</dbReference>
<organism evidence="2">
    <name type="scientific">freshwater metagenome</name>
    <dbReference type="NCBI Taxonomy" id="449393"/>
    <lineage>
        <taxon>unclassified sequences</taxon>
        <taxon>metagenomes</taxon>
        <taxon>ecological metagenomes</taxon>
    </lineage>
</organism>
<dbReference type="Gene3D" id="3.40.50.1110">
    <property type="entry name" value="SGNH hydrolase"/>
    <property type="match status" value="1"/>
</dbReference>
<dbReference type="AlphaFoldDB" id="A0A6J7HZC4"/>
<name>A0A6J7HZC4_9ZZZZ</name>
<protein>
    <submittedName>
        <fullName evidence="2">Unannotated protein</fullName>
    </submittedName>
</protein>
<reference evidence="2" key="1">
    <citation type="submission" date="2020-05" db="EMBL/GenBank/DDBJ databases">
        <authorList>
            <person name="Chiriac C."/>
            <person name="Salcher M."/>
            <person name="Ghai R."/>
            <person name="Kavagutti S V."/>
        </authorList>
    </citation>
    <scope>NUCLEOTIDE SEQUENCE</scope>
</reference>
<dbReference type="GO" id="GO:0004622">
    <property type="term" value="F:phosphatidylcholine lysophospholipase activity"/>
    <property type="evidence" value="ECO:0007669"/>
    <property type="project" value="TreeGrafter"/>
</dbReference>
<evidence type="ECO:0000259" key="1">
    <source>
        <dbReference type="Pfam" id="PF13472"/>
    </source>
</evidence>
<dbReference type="CDD" id="cd01834">
    <property type="entry name" value="SGNH_hydrolase_like_2"/>
    <property type="match status" value="1"/>
</dbReference>